<feature type="chain" id="PRO_5009929986" evidence="8">
    <location>
        <begin position="23"/>
        <end position="472"/>
    </location>
</feature>
<dbReference type="PANTHER" id="PTHR31297:SF41">
    <property type="entry name" value="ENDOGLUCANASE, PUTATIVE (AFU_ORTHOLOGUE AFUA_5G01830)-RELATED"/>
    <property type="match status" value="1"/>
</dbReference>
<dbReference type="InterPro" id="IPR017853">
    <property type="entry name" value="GH"/>
</dbReference>
<name>A0A1M7ZGF5_9BACT</name>
<evidence type="ECO:0000259" key="10">
    <source>
        <dbReference type="Pfam" id="PF19190"/>
    </source>
</evidence>
<dbReference type="RefSeq" id="WP_073572757.1">
    <property type="nucleotide sequence ID" value="NZ_FRXN01000004.1"/>
</dbReference>
<organism evidence="11 12">
    <name type="scientific">Algoriphagus zhangzhouensis</name>
    <dbReference type="NCBI Taxonomy" id="1073327"/>
    <lineage>
        <taxon>Bacteria</taxon>
        <taxon>Pseudomonadati</taxon>
        <taxon>Bacteroidota</taxon>
        <taxon>Cytophagia</taxon>
        <taxon>Cytophagales</taxon>
        <taxon>Cyclobacteriaceae</taxon>
        <taxon>Algoriphagus</taxon>
    </lineage>
</organism>
<dbReference type="Proteomes" id="UP000184609">
    <property type="component" value="Unassembled WGS sequence"/>
</dbReference>
<keyword evidence="5 7" id="KW-0326">Glycosidase</keyword>
<keyword evidence="6" id="KW-0624">Polysaccharide degradation</keyword>
<dbReference type="Pfam" id="PF19190">
    <property type="entry name" value="BACON_2"/>
    <property type="match status" value="1"/>
</dbReference>
<keyword evidence="4" id="KW-0119">Carbohydrate metabolism</keyword>
<feature type="domain" description="BACON" evidence="10">
    <location>
        <begin position="32"/>
        <end position="100"/>
    </location>
</feature>
<comment type="similarity">
    <text evidence="1 7">Belongs to the glycosyl hydrolase 5 (cellulase A) family.</text>
</comment>
<dbReference type="InterPro" id="IPR001547">
    <property type="entry name" value="Glyco_hydro_5"/>
</dbReference>
<evidence type="ECO:0000256" key="8">
    <source>
        <dbReference type="SAM" id="SignalP"/>
    </source>
</evidence>
<dbReference type="GO" id="GO:0005576">
    <property type="term" value="C:extracellular region"/>
    <property type="evidence" value="ECO:0007669"/>
    <property type="project" value="TreeGrafter"/>
</dbReference>
<reference evidence="12" key="1">
    <citation type="submission" date="2016-12" db="EMBL/GenBank/DDBJ databases">
        <authorList>
            <person name="Varghese N."/>
            <person name="Submissions S."/>
        </authorList>
    </citation>
    <scope>NUCLEOTIDE SEQUENCE [LARGE SCALE GENOMIC DNA]</scope>
    <source>
        <strain evidence="12">DSM 25035</strain>
    </source>
</reference>
<dbReference type="InterPro" id="IPR013783">
    <property type="entry name" value="Ig-like_fold"/>
</dbReference>
<feature type="domain" description="Glycoside hydrolase family 5" evidence="9">
    <location>
        <begin position="151"/>
        <end position="444"/>
    </location>
</feature>
<dbReference type="AlphaFoldDB" id="A0A1M7ZGF5"/>
<dbReference type="PROSITE" id="PS51257">
    <property type="entry name" value="PROKAR_LIPOPROTEIN"/>
    <property type="match status" value="1"/>
</dbReference>
<dbReference type="OrthoDB" id="9800955at2"/>
<dbReference type="CDD" id="cd14948">
    <property type="entry name" value="BACON"/>
    <property type="match status" value="1"/>
</dbReference>
<dbReference type="SUPFAM" id="SSF51445">
    <property type="entry name" value="(Trans)glycosidases"/>
    <property type="match status" value="1"/>
</dbReference>
<dbReference type="InterPro" id="IPR024361">
    <property type="entry name" value="BACON"/>
</dbReference>
<evidence type="ECO:0000256" key="6">
    <source>
        <dbReference type="ARBA" id="ARBA00023326"/>
    </source>
</evidence>
<dbReference type="Gene3D" id="2.60.40.10">
    <property type="entry name" value="Immunoglobulins"/>
    <property type="match status" value="1"/>
</dbReference>
<dbReference type="EMBL" id="FRXN01000004">
    <property type="protein sequence ID" value="SHO63967.1"/>
    <property type="molecule type" value="Genomic_DNA"/>
</dbReference>
<dbReference type="InterPro" id="IPR050386">
    <property type="entry name" value="Glycosyl_hydrolase_5"/>
</dbReference>
<evidence type="ECO:0000256" key="4">
    <source>
        <dbReference type="ARBA" id="ARBA00023277"/>
    </source>
</evidence>
<feature type="signal peptide" evidence="8">
    <location>
        <begin position="1"/>
        <end position="22"/>
    </location>
</feature>
<keyword evidence="12" id="KW-1185">Reference proteome</keyword>
<dbReference type="STRING" id="1073327.SAMN04488108_3133"/>
<dbReference type="GO" id="GO:0009986">
    <property type="term" value="C:cell surface"/>
    <property type="evidence" value="ECO:0007669"/>
    <property type="project" value="TreeGrafter"/>
</dbReference>
<dbReference type="Gene3D" id="3.20.20.80">
    <property type="entry name" value="Glycosidases"/>
    <property type="match status" value="1"/>
</dbReference>
<evidence type="ECO:0000313" key="12">
    <source>
        <dbReference type="Proteomes" id="UP000184609"/>
    </source>
</evidence>
<dbReference type="PANTHER" id="PTHR31297">
    <property type="entry name" value="GLUCAN ENDO-1,6-BETA-GLUCOSIDASE B"/>
    <property type="match status" value="1"/>
</dbReference>
<keyword evidence="3" id="KW-0136">Cellulose degradation</keyword>
<protein>
    <submittedName>
        <fullName evidence="11">Endoglucanase</fullName>
    </submittedName>
</protein>
<keyword evidence="2 7" id="KW-0378">Hydrolase</keyword>
<keyword evidence="8" id="KW-0732">Signal</keyword>
<accession>A0A1M7ZGF5</accession>
<evidence type="ECO:0000256" key="2">
    <source>
        <dbReference type="ARBA" id="ARBA00022801"/>
    </source>
</evidence>
<dbReference type="GO" id="GO:0008422">
    <property type="term" value="F:beta-glucosidase activity"/>
    <property type="evidence" value="ECO:0007669"/>
    <property type="project" value="TreeGrafter"/>
</dbReference>
<proteinExistence type="inferred from homology"/>
<evidence type="ECO:0000256" key="3">
    <source>
        <dbReference type="ARBA" id="ARBA00023001"/>
    </source>
</evidence>
<sequence>MNFPKYLQLYLLVGLLFLFSCASENEPISPTLSISPEESLVDEKGEVFFISLTSNTSWQANSNSNWISINPSTGFGNAEIEISIAPNVNSDSREGLVRFSVDGLVKNLRINQKEAVAVVPDYYIPAEPTGMRDISSIELVKEMGTGWNVGNTLEAIGGETAWGNPEITKNLIDKVKDAGFNAVRIPVAWSKFVDEETYEIDPVWMQRVNEVVGYVIDNQMYAIINMHWDGGWMVPTYDHQAEVEDRMKKMWLQIALNFRDYDDHLLFAGTNEVMVEGDYGPPTTEYAAVQNSFNQVFVDIVRSTGGRNTFRNLVVQTFNTNIDYGVNTFILPEDSSTDRLVVEVHYYDPYQFTLENSEEVTQWGKNATDPNLTAGWGDEGFADAQFQKMKINFIDKGIPVIVGEYGAVSKKASGHHSYRKYYLEYVSNSMRSKGLIPFYWDMGFDGDYGFALFDRNTGNQLYPDLIKVIVGD</sequence>
<dbReference type="Pfam" id="PF00150">
    <property type="entry name" value="Cellulase"/>
    <property type="match status" value="1"/>
</dbReference>
<evidence type="ECO:0000256" key="5">
    <source>
        <dbReference type="ARBA" id="ARBA00023295"/>
    </source>
</evidence>
<evidence type="ECO:0000256" key="1">
    <source>
        <dbReference type="ARBA" id="ARBA00005641"/>
    </source>
</evidence>
<gene>
    <name evidence="11" type="ORF">SAMN04488108_3133</name>
</gene>
<evidence type="ECO:0000313" key="11">
    <source>
        <dbReference type="EMBL" id="SHO63967.1"/>
    </source>
</evidence>
<evidence type="ECO:0000256" key="7">
    <source>
        <dbReference type="RuleBase" id="RU361153"/>
    </source>
</evidence>
<evidence type="ECO:0000259" key="9">
    <source>
        <dbReference type="Pfam" id="PF00150"/>
    </source>
</evidence>
<dbReference type="GO" id="GO:0030245">
    <property type="term" value="P:cellulose catabolic process"/>
    <property type="evidence" value="ECO:0007669"/>
    <property type="project" value="UniProtKB-KW"/>
</dbReference>